<evidence type="ECO:0000313" key="4">
    <source>
        <dbReference type="Proteomes" id="UP001500449"/>
    </source>
</evidence>
<evidence type="ECO:0000259" key="2">
    <source>
        <dbReference type="Pfam" id="PF00326"/>
    </source>
</evidence>
<keyword evidence="3" id="KW-0378">Hydrolase</keyword>
<dbReference type="Proteomes" id="UP001500449">
    <property type="component" value="Unassembled WGS sequence"/>
</dbReference>
<feature type="domain" description="Peptidase S9 prolyl oligopeptidase catalytic" evidence="2">
    <location>
        <begin position="225"/>
        <end position="282"/>
    </location>
</feature>
<evidence type="ECO:0000256" key="1">
    <source>
        <dbReference type="ARBA" id="ARBA00008645"/>
    </source>
</evidence>
<dbReference type="PANTHER" id="PTHR22946:SF12">
    <property type="entry name" value="CONIDIAL PIGMENT BIOSYNTHESIS PROTEIN AYG1 (AFU_ORTHOLOGUE AFUA_2G17550)"/>
    <property type="match status" value="1"/>
</dbReference>
<accession>A0ABN2NDM3</accession>
<dbReference type="InterPro" id="IPR029058">
    <property type="entry name" value="AB_hydrolase_fold"/>
</dbReference>
<dbReference type="GO" id="GO:0016787">
    <property type="term" value="F:hydrolase activity"/>
    <property type="evidence" value="ECO:0007669"/>
    <property type="project" value="UniProtKB-KW"/>
</dbReference>
<keyword evidence="4" id="KW-1185">Reference proteome</keyword>
<name>A0ABN2NDM3_9PSEU</name>
<evidence type="ECO:0000313" key="3">
    <source>
        <dbReference type="EMBL" id="GAA1862888.1"/>
    </source>
</evidence>
<dbReference type="Gene3D" id="1.20.1440.110">
    <property type="entry name" value="acylaminoacyl peptidase"/>
    <property type="match status" value="1"/>
</dbReference>
<dbReference type="RefSeq" id="WP_344421481.1">
    <property type="nucleotide sequence ID" value="NZ_BAAAQK010000018.1"/>
</dbReference>
<dbReference type="PANTHER" id="PTHR22946">
    <property type="entry name" value="DIENELACTONE HYDROLASE DOMAIN-CONTAINING PROTEIN-RELATED"/>
    <property type="match status" value="1"/>
</dbReference>
<dbReference type="Pfam" id="PF00326">
    <property type="entry name" value="Peptidase_S9"/>
    <property type="match status" value="1"/>
</dbReference>
<organism evidence="3 4">
    <name type="scientific">Pseudonocardia ailaonensis</name>
    <dbReference type="NCBI Taxonomy" id="367279"/>
    <lineage>
        <taxon>Bacteria</taxon>
        <taxon>Bacillati</taxon>
        <taxon>Actinomycetota</taxon>
        <taxon>Actinomycetes</taxon>
        <taxon>Pseudonocardiales</taxon>
        <taxon>Pseudonocardiaceae</taxon>
        <taxon>Pseudonocardia</taxon>
    </lineage>
</organism>
<dbReference type="Gene3D" id="3.40.50.1820">
    <property type="entry name" value="alpha/beta hydrolase"/>
    <property type="match status" value="1"/>
</dbReference>
<dbReference type="EMBL" id="BAAAQK010000018">
    <property type="protein sequence ID" value="GAA1862888.1"/>
    <property type="molecule type" value="Genomic_DNA"/>
</dbReference>
<dbReference type="InterPro" id="IPR050261">
    <property type="entry name" value="FrsA_esterase"/>
</dbReference>
<reference evidence="3 4" key="1">
    <citation type="journal article" date="2019" name="Int. J. Syst. Evol. Microbiol.">
        <title>The Global Catalogue of Microorganisms (GCM) 10K type strain sequencing project: providing services to taxonomists for standard genome sequencing and annotation.</title>
        <authorList>
            <consortium name="The Broad Institute Genomics Platform"/>
            <consortium name="The Broad Institute Genome Sequencing Center for Infectious Disease"/>
            <person name="Wu L."/>
            <person name="Ma J."/>
        </authorList>
    </citation>
    <scope>NUCLEOTIDE SEQUENCE [LARGE SCALE GENOMIC DNA]</scope>
    <source>
        <strain evidence="3 4">JCM 16009</strain>
    </source>
</reference>
<protein>
    <submittedName>
        <fullName evidence="3">Alpha/beta hydrolase</fullName>
    </submittedName>
</protein>
<dbReference type="SUPFAM" id="SSF53474">
    <property type="entry name" value="alpha/beta-Hydrolases"/>
    <property type="match status" value="1"/>
</dbReference>
<sequence length="419" mass="45966">MNETDPALDRHGRTSHETYTAGFYADDRDFVVRALLGKATRGGADIGEVLATIAECAPHDHEGWYAAWVALGDRIAAVAEACAKGGHPVSAARTYLRAANYYAVAVNAVSGLGDVDRLLPTFRLHRAAWDGYLATTRWPVEPLDIPYEDTTLPGWIFTPDRSGARRPTLVMNLGSDEAITGIFGEGAEGGLERGYNVVVFEGPGQQSMLFERGVPFRYDWEKVLTPVVDRLLARPDVDAERLAVYGVSQAGYWVPRALAFEHRFAAAIADGGVVDMTRSWRQNIPHALLAAYDRGDKERFDKEMELAFRLPGTGKGQRLWNFRSRPYGVTGYSEALDEVAKYDLTDVAGRIATPLYVIDAQGDQFFGGQGAELAALVPGATLARFTQAEGASYHCQPLARELTEQRMFDWLDEQLGLGG</sequence>
<comment type="similarity">
    <text evidence="1">Belongs to the AB hydrolase superfamily.</text>
</comment>
<dbReference type="InterPro" id="IPR001375">
    <property type="entry name" value="Peptidase_S9_cat"/>
</dbReference>
<gene>
    <name evidence="3" type="ORF">GCM10009836_49050</name>
</gene>
<comment type="caution">
    <text evidence="3">The sequence shown here is derived from an EMBL/GenBank/DDBJ whole genome shotgun (WGS) entry which is preliminary data.</text>
</comment>
<proteinExistence type="inferred from homology"/>